<accession>A0A3M7R087</accession>
<sequence>MSNLETQRKTKIIALSKVSCSRLNNNNRGICISSLSMSDILNRRVKQTLTFNAAVNADPYCIKTTRILGLLNRKKI</sequence>
<comment type="caution">
    <text evidence="1">The sequence shown here is derived from an EMBL/GenBank/DDBJ whole genome shotgun (WGS) entry which is preliminary data.</text>
</comment>
<organism evidence="1 2">
    <name type="scientific">Brachionus plicatilis</name>
    <name type="common">Marine rotifer</name>
    <name type="synonym">Brachionus muelleri</name>
    <dbReference type="NCBI Taxonomy" id="10195"/>
    <lineage>
        <taxon>Eukaryota</taxon>
        <taxon>Metazoa</taxon>
        <taxon>Spiralia</taxon>
        <taxon>Gnathifera</taxon>
        <taxon>Rotifera</taxon>
        <taxon>Eurotatoria</taxon>
        <taxon>Monogononta</taxon>
        <taxon>Pseudotrocha</taxon>
        <taxon>Ploima</taxon>
        <taxon>Brachionidae</taxon>
        <taxon>Brachionus</taxon>
    </lineage>
</organism>
<reference evidence="1 2" key="1">
    <citation type="journal article" date="2018" name="Sci. Rep.">
        <title>Genomic signatures of local adaptation to the degree of environmental predictability in rotifers.</title>
        <authorList>
            <person name="Franch-Gras L."/>
            <person name="Hahn C."/>
            <person name="Garcia-Roger E.M."/>
            <person name="Carmona M.J."/>
            <person name="Serra M."/>
            <person name="Gomez A."/>
        </authorList>
    </citation>
    <scope>NUCLEOTIDE SEQUENCE [LARGE SCALE GENOMIC DNA]</scope>
    <source>
        <strain evidence="1">HYR1</strain>
    </source>
</reference>
<dbReference type="EMBL" id="REGN01004598">
    <property type="protein sequence ID" value="RNA16889.1"/>
    <property type="molecule type" value="Genomic_DNA"/>
</dbReference>
<proteinExistence type="predicted"/>
<name>A0A3M7R087_BRAPC</name>
<protein>
    <submittedName>
        <fullName evidence="1">Uncharacterized protein</fullName>
    </submittedName>
</protein>
<evidence type="ECO:0000313" key="2">
    <source>
        <dbReference type="Proteomes" id="UP000276133"/>
    </source>
</evidence>
<gene>
    <name evidence="1" type="ORF">BpHYR1_039418</name>
</gene>
<evidence type="ECO:0000313" key="1">
    <source>
        <dbReference type="EMBL" id="RNA16889.1"/>
    </source>
</evidence>
<dbReference type="Proteomes" id="UP000276133">
    <property type="component" value="Unassembled WGS sequence"/>
</dbReference>
<dbReference type="AlphaFoldDB" id="A0A3M7R087"/>
<keyword evidence="2" id="KW-1185">Reference proteome</keyword>